<reference evidence="2 3" key="1">
    <citation type="submission" date="2017-05" db="EMBL/GenBank/DDBJ databases">
        <authorList>
            <person name="Varghese N."/>
            <person name="Submissions S."/>
        </authorList>
    </citation>
    <scope>NUCLEOTIDE SEQUENCE [LARGE SCALE GENOMIC DNA]</scope>
    <source>
        <strain evidence="2 3">DSM 25457</strain>
    </source>
</reference>
<sequence>MNTPLNHVQCPSCRKEVDDRAPACPQCGEKIYVNVPGDTTPTKHPPLNPPKQD</sequence>
<evidence type="ECO:0000313" key="2">
    <source>
        <dbReference type="EMBL" id="SMP67226.1"/>
    </source>
</evidence>
<name>A0ABY1QD63_9BACT</name>
<proteinExistence type="predicted"/>
<organism evidence="2 3">
    <name type="scientific">Neorhodopirellula lusitana</name>
    <dbReference type="NCBI Taxonomy" id="445327"/>
    <lineage>
        <taxon>Bacteria</taxon>
        <taxon>Pseudomonadati</taxon>
        <taxon>Planctomycetota</taxon>
        <taxon>Planctomycetia</taxon>
        <taxon>Pirellulales</taxon>
        <taxon>Pirellulaceae</taxon>
        <taxon>Neorhodopirellula</taxon>
    </lineage>
</organism>
<comment type="caution">
    <text evidence="2">The sequence shown here is derived from an EMBL/GenBank/DDBJ whole genome shotgun (WGS) entry which is preliminary data.</text>
</comment>
<dbReference type="EMBL" id="FXUG01000010">
    <property type="protein sequence ID" value="SMP67226.1"/>
    <property type="molecule type" value="Genomic_DNA"/>
</dbReference>
<dbReference type="Proteomes" id="UP001158067">
    <property type="component" value="Unassembled WGS sequence"/>
</dbReference>
<keyword evidence="3" id="KW-1185">Reference proteome</keyword>
<dbReference type="RefSeq" id="WP_283433891.1">
    <property type="nucleotide sequence ID" value="NZ_FXUG01000010.1"/>
</dbReference>
<dbReference type="Pfam" id="PF13248">
    <property type="entry name" value="Zn_ribbon_3"/>
    <property type="match status" value="1"/>
</dbReference>
<accession>A0ABY1QD63</accession>
<protein>
    <submittedName>
        <fullName evidence="2">Zinc-ribbon domain-containing protein</fullName>
    </submittedName>
</protein>
<evidence type="ECO:0000313" key="3">
    <source>
        <dbReference type="Proteomes" id="UP001158067"/>
    </source>
</evidence>
<feature type="domain" description="Putative zinc-ribbon" evidence="1">
    <location>
        <begin position="7"/>
        <end position="31"/>
    </location>
</feature>
<dbReference type="InterPro" id="IPR059113">
    <property type="entry name" value="Znf_ribbon"/>
</dbReference>
<gene>
    <name evidence="2" type="ORF">SAMN06265222_110119</name>
</gene>
<evidence type="ECO:0000259" key="1">
    <source>
        <dbReference type="Pfam" id="PF13248"/>
    </source>
</evidence>